<dbReference type="Pfam" id="PF00032">
    <property type="entry name" value="Cytochrom_B_C"/>
    <property type="match status" value="1"/>
</dbReference>
<dbReference type="InterPro" id="IPR036150">
    <property type="entry name" value="Cyt_b/b6_C_sf"/>
</dbReference>
<feature type="binding site" description="axial binding residue" evidence="15">
    <location>
        <position position="207"/>
    </location>
    <ligand>
        <name>heme b</name>
        <dbReference type="ChEBI" id="CHEBI:60344"/>
        <label>b566</label>
    </ligand>
    <ligandPart>
        <name>Fe</name>
        <dbReference type="ChEBI" id="CHEBI:18248"/>
    </ligandPart>
</feature>
<feature type="binding site" description="axial binding residue" evidence="15">
    <location>
        <position position="105"/>
    </location>
    <ligand>
        <name>heme b</name>
        <dbReference type="ChEBI" id="CHEBI:60344"/>
        <label>b566</label>
    </ligand>
    <ligandPart>
        <name>Fe</name>
        <dbReference type="ChEBI" id="CHEBI:18248"/>
    </ligandPart>
</feature>
<sequence>MKTRITACGNWFLERFPLTKLWNDHMAHYYAPKNFNFWYFFGSLALLVLVNQFITGILLTMNYKPDAKLAFDSVEYIMRDVNWGWLIRYMHSTGASAFFIVIYLHMFRGLIYGSYKQPRELIWIFGMLLFLALMAEAFMGYLLPWGQMSYWGAQVIISLFSAIPFIGDDLSLWIRGDYVVSDATLNRFFAFHVIAVPLVLVMLVFLHIVALHEVGSNNPDGIEIKKIKNKDGIPLDGIPFHPYYTVKDIFGVGVFLIFFATVIFYMPEVGGFFLEADNFIPADPLKTPEHIAPLWYFTPYYAILRAVPDKFAGVIAMFGSIAVLFILPWLDRSPVKSIRYRGAIFKRALFLFVISFFALGYLGTQPATPSATMVARFFTLIYFGFFLLMPIYTRWEKPKPVPKRLTQLSTLDDFIPTLKATLDEVTVKDDHGYTLFGSTEFRRKPNPQGIRNVLIRLAKNLKASLD</sequence>
<comment type="subunit">
    <text evidence="3 16">The main subunits of complex b-c1 are: cytochrome b, cytochrome c1 and the Rieske protein.</text>
</comment>
<evidence type="ECO:0000313" key="20">
    <source>
        <dbReference type="EMBL" id="ESS72913.1"/>
    </source>
</evidence>
<keyword evidence="5 16" id="KW-0813">Transport</keyword>
<evidence type="ECO:0000256" key="2">
    <source>
        <dbReference type="ARBA" id="ARBA00004141"/>
    </source>
</evidence>
<dbReference type="RefSeq" id="WP_023494094.1">
    <property type="nucleotide sequence ID" value="NZ_AYLO01000042.1"/>
</dbReference>
<dbReference type="PIRSF" id="PIRSF038885">
    <property type="entry name" value="COB"/>
    <property type="match status" value="1"/>
</dbReference>
<evidence type="ECO:0000256" key="9">
    <source>
        <dbReference type="ARBA" id="ARBA00022723"/>
    </source>
</evidence>
<feature type="transmembrane region" description="Helical" evidence="17">
    <location>
        <begin position="249"/>
        <end position="266"/>
    </location>
</feature>
<dbReference type="Pfam" id="PF00033">
    <property type="entry name" value="Cytochrome_B"/>
    <property type="match status" value="1"/>
</dbReference>
<dbReference type="SUPFAM" id="SSF81648">
    <property type="entry name" value="a domain/subunit of cytochrome bc1 complex (Ubiquinol-cytochrome c reductase)"/>
    <property type="match status" value="1"/>
</dbReference>
<keyword evidence="6 15" id="KW-0349">Heme</keyword>
<dbReference type="STRING" id="1116472.MGMO_43c00220"/>
<keyword evidence="12 15" id="KW-0408">Iron</keyword>
<evidence type="ECO:0000256" key="3">
    <source>
        <dbReference type="ARBA" id="ARBA00011649"/>
    </source>
</evidence>
<dbReference type="InterPro" id="IPR030689">
    <property type="entry name" value="Cytochrome_b"/>
</dbReference>
<keyword evidence="10 16" id="KW-0249">Electron transport</keyword>
<comment type="caution">
    <text evidence="20">The sequence shown here is derived from an EMBL/GenBank/DDBJ whole genome shotgun (WGS) entry which is preliminary data.</text>
</comment>
<feature type="transmembrane region" description="Helical" evidence="17">
    <location>
        <begin position="342"/>
        <end position="362"/>
    </location>
</feature>
<protein>
    <recommendedName>
        <fullName evidence="4 16">Cytochrome b</fullName>
    </recommendedName>
</protein>
<dbReference type="EMBL" id="AYLO01000042">
    <property type="protein sequence ID" value="ESS72913.1"/>
    <property type="molecule type" value="Genomic_DNA"/>
</dbReference>
<keyword evidence="11 17" id="KW-1133">Transmembrane helix</keyword>
<evidence type="ECO:0000256" key="14">
    <source>
        <dbReference type="PIRSR" id="PIRSR038885-1"/>
    </source>
</evidence>
<proteinExistence type="inferred from homology"/>
<dbReference type="OrthoDB" id="9804503at2"/>
<keyword evidence="13 17" id="KW-0472">Membrane</keyword>
<evidence type="ECO:0000256" key="15">
    <source>
        <dbReference type="PIRSR" id="PIRSR038885-2"/>
    </source>
</evidence>
<dbReference type="CDD" id="cd00290">
    <property type="entry name" value="cytochrome_b_C"/>
    <property type="match status" value="1"/>
</dbReference>
<comment type="cofactor">
    <cofactor evidence="15">
        <name>heme</name>
        <dbReference type="ChEBI" id="CHEBI:30413"/>
    </cofactor>
    <text evidence="15">Binds 2 heme groups non-covalently.</text>
</comment>
<dbReference type="PROSITE" id="PS51002">
    <property type="entry name" value="CYTB_NTER"/>
    <property type="match status" value="1"/>
</dbReference>
<feature type="transmembrane region" description="Helical" evidence="17">
    <location>
        <begin position="37"/>
        <end position="59"/>
    </location>
</feature>
<dbReference type="Proteomes" id="UP000017842">
    <property type="component" value="Unassembled WGS sequence"/>
</dbReference>
<dbReference type="GO" id="GO:0008121">
    <property type="term" value="F:quinol-cytochrome-c reductase activity"/>
    <property type="evidence" value="ECO:0007669"/>
    <property type="project" value="InterPro"/>
</dbReference>
<evidence type="ECO:0000256" key="10">
    <source>
        <dbReference type="ARBA" id="ARBA00022982"/>
    </source>
</evidence>
<name>V5C854_9GAMM</name>
<keyword evidence="8 16" id="KW-0812">Transmembrane</keyword>
<dbReference type="GO" id="GO:0016491">
    <property type="term" value="F:oxidoreductase activity"/>
    <property type="evidence" value="ECO:0007669"/>
    <property type="project" value="InterPro"/>
</dbReference>
<feature type="binding site" description="axial binding residue" evidence="15">
    <location>
        <position position="91"/>
    </location>
    <ligand>
        <name>heme b</name>
        <dbReference type="ChEBI" id="CHEBI:60344"/>
        <label>b562</label>
    </ligand>
    <ligandPart>
        <name>Fe</name>
        <dbReference type="ChEBI" id="CHEBI:18248"/>
    </ligandPart>
</feature>
<feature type="binding site" description="axial binding residue" evidence="15">
    <location>
        <position position="192"/>
    </location>
    <ligand>
        <name>heme b</name>
        <dbReference type="ChEBI" id="CHEBI:60344"/>
        <label>b562</label>
    </ligand>
    <ligandPart>
        <name>Fe</name>
        <dbReference type="ChEBI" id="CHEBI:18248"/>
    </ligandPart>
</feature>
<accession>V5C854</accession>
<keyword evidence="7 16" id="KW-0679">Respiratory chain</keyword>
<dbReference type="FunFam" id="1.20.810.10:FF:000004">
    <property type="entry name" value="Cytochrome b"/>
    <property type="match status" value="1"/>
</dbReference>
<dbReference type="GO" id="GO:0045275">
    <property type="term" value="C:respiratory chain complex III"/>
    <property type="evidence" value="ECO:0007669"/>
    <property type="project" value="InterPro"/>
</dbReference>
<evidence type="ECO:0000256" key="6">
    <source>
        <dbReference type="ARBA" id="ARBA00022617"/>
    </source>
</evidence>
<dbReference type="InterPro" id="IPR016174">
    <property type="entry name" value="Di-haem_cyt_TM"/>
</dbReference>
<dbReference type="InterPro" id="IPR048259">
    <property type="entry name" value="Cytochrome_b_N_euk/bac"/>
</dbReference>
<keyword evidence="21" id="KW-1185">Reference proteome</keyword>
<feature type="transmembrane region" description="Helical" evidence="17">
    <location>
        <begin position="311"/>
        <end position="330"/>
    </location>
</feature>
<dbReference type="PATRIC" id="fig|1116472.3.peg.1255"/>
<evidence type="ECO:0000313" key="21">
    <source>
        <dbReference type="Proteomes" id="UP000017842"/>
    </source>
</evidence>
<feature type="transmembrane region" description="Helical" evidence="17">
    <location>
        <begin position="121"/>
        <end position="143"/>
    </location>
</feature>
<organism evidence="20 21">
    <name type="scientific">Methyloglobulus morosus KoM1</name>
    <dbReference type="NCBI Taxonomy" id="1116472"/>
    <lineage>
        <taxon>Bacteria</taxon>
        <taxon>Pseudomonadati</taxon>
        <taxon>Pseudomonadota</taxon>
        <taxon>Gammaproteobacteria</taxon>
        <taxon>Methylococcales</taxon>
        <taxon>Methylococcaceae</taxon>
        <taxon>Methyloglobulus</taxon>
    </lineage>
</organism>
<feature type="transmembrane region" description="Helical" evidence="17">
    <location>
        <begin position="187"/>
        <end position="209"/>
    </location>
</feature>
<dbReference type="InterPro" id="IPR048260">
    <property type="entry name" value="Cytochrome_b_C_euk/bac"/>
</dbReference>
<reference evidence="20 21" key="1">
    <citation type="journal article" date="2013" name="Genome Announc.">
        <title>Draft Genome Sequence of the Methanotrophic Gammaproteobacterium Methyloglobulus morosus DSM 22980 Strain KoM1.</title>
        <authorList>
            <person name="Poehlein A."/>
            <person name="Deutzmann J.S."/>
            <person name="Daniel R."/>
            <person name="Simeonova D.D."/>
        </authorList>
    </citation>
    <scope>NUCLEOTIDE SEQUENCE [LARGE SCALE GENOMIC DNA]</scope>
    <source>
        <strain evidence="20 21">KoM1</strain>
    </source>
</reference>
<dbReference type="InterPro" id="IPR005798">
    <property type="entry name" value="Cyt_b/b6_C"/>
</dbReference>
<evidence type="ECO:0000256" key="16">
    <source>
        <dbReference type="RuleBase" id="RU003385"/>
    </source>
</evidence>
<dbReference type="PANTHER" id="PTHR19271:SF16">
    <property type="entry name" value="CYTOCHROME B"/>
    <property type="match status" value="1"/>
</dbReference>
<evidence type="ECO:0000256" key="1">
    <source>
        <dbReference type="ARBA" id="ARBA00002444"/>
    </source>
</evidence>
<dbReference type="eggNOG" id="COG1290">
    <property type="taxonomic scope" value="Bacteria"/>
</dbReference>
<dbReference type="PROSITE" id="PS51003">
    <property type="entry name" value="CYTB_CTER"/>
    <property type="match status" value="1"/>
</dbReference>
<keyword evidence="9 15" id="KW-0479">Metal-binding</keyword>
<evidence type="ECO:0000256" key="5">
    <source>
        <dbReference type="ARBA" id="ARBA00022448"/>
    </source>
</evidence>
<feature type="domain" description="Cytochrome b/b6 C-terminal region profile" evidence="19">
    <location>
        <begin position="230"/>
        <end position="403"/>
    </location>
</feature>
<comment type="subcellular location">
    <subcellularLocation>
        <location evidence="2">Membrane</location>
        <topology evidence="2">Multi-pass membrane protein</topology>
    </subcellularLocation>
</comment>
<feature type="transmembrane region" description="Helical" evidence="17">
    <location>
        <begin position="95"/>
        <end position="115"/>
    </location>
</feature>
<dbReference type="SUPFAM" id="SSF81342">
    <property type="entry name" value="Transmembrane di-heme cytochromes"/>
    <property type="match status" value="1"/>
</dbReference>
<dbReference type="GO" id="GO:0022904">
    <property type="term" value="P:respiratory electron transport chain"/>
    <property type="evidence" value="ECO:0007669"/>
    <property type="project" value="InterPro"/>
</dbReference>
<dbReference type="CDD" id="cd00284">
    <property type="entry name" value="Cytochrome_b_N"/>
    <property type="match status" value="1"/>
</dbReference>
<feature type="transmembrane region" description="Helical" evidence="17">
    <location>
        <begin position="150"/>
        <end position="167"/>
    </location>
</feature>
<evidence type="ECO:0000259" key="18">
    <source>
        <dbReference type="PROSITE" id="PS51002"/>
    </source>
</evidence>
<comment type="cofactor">
    <cofactor evidence="16">
        <name>heme b</name>
        <dbReference type="ChEBI" id="CHEBI:60344"/>
    </cofactor>
    <text evidence="16">Binds 2 heme groups non-covalently.</text>
</comment>
<evidence type="ECO:0000256" key="8">
    <source>
        <dbReference type="ARBA" id="ARBA00022692"/>
    </source>
</evidence>
<feature type="domain" description="Cytochrome b/b6 N-terminal region profile" evidence="18">
    <location>
        <begin position="8"/>
        <end position="220"/>
    </location>
</feature>
<dbReference type="PANTHER" id="PTHR19271">
    <property type="entry name" value="CYTOCHROME B"/>
    <property type="match status" value="1"/>
</dbReference>
<comment type="similarity">
    <text evidence="16">Belongs to the cytochrome b family.</text>
</comment>
<feature type="binding site" evidence="14">
    <location>
        <position position="212"/>
    </location>
    <ligand>
        <name>a ubiquinone</name>
        <dbReference type="ChEBI" id="CHEBI:16389"/>
    </ligand>
</feature>
<dbReference type="InterPro" id="IPR005797">
    <property type="entry name" value="Cyt_b/b6_N"/>
</dbReference>
<evidence type="ECO:0000256" key="4">
    <source>
        <dbReference type="ARBA" id="ARBA00013531"/>
    </source>
</evidence>
<dbReference type="GO" id="GO:0046872">
    <property type="term" value="F:metal ion binding"/>
    <property type="evidence" value="ECO:0007669"/>
    <property type="project" value="UniProtKB-KW"/>
</dbReference>
<dbReference type="Gene3D" id="1.20.810.10">
    <property type="entry name" value="Cytochrome Bc1 Complex, Chain C"/>
    <property type="match status" value="1"/>
</dbReference>
<evidence type="ECO:0000256" key="17">
    <source>
        <dbReference type="SAM" id="Phobius"/>
    </source>
</evidence>
<dbReference type="AlphaFoldDB" id="V5C854"/>
<evidence type="ECO:0000256" key="12">
    <source>
        <dbReference type="ARBA" id="ARBA00023004"/>
    </source>
</evidence>
<evidence type="ECO:0000256" key="13">
    <source>
        <dbReference type="ARBA" id="ARBA00023136"/>
    </source>
</evidence>
<dbReference type="InterPro" id="IPR027387">
    <property type="entry name" value="Cytb/b6-like_sf"/>
</dbReference>
<gene>
    <name evidence="20" type="primary">petB</name>
    <name evidence="20" type="ORF">MGMO_43c00220</name>
</gene>
<evidence type="ECO:0000256" key="7">
    <source>
        <dbReference type="ARBA" id="ARBA00022660"/>
    </source>
</evidence>
<evidence type="ECO:0000259" key="19">
    <source>
        <dbReference type="PROSITE" id="PS51003"/>
    </source>
</evidence>
<feature type="transmembrane region" description="Helical" evidence="17">
    <location>
        <begin position="374"/>
        <end position="395"/>
    </location>
</feature>
<evidence type="ECO:0000256" key="11">
    <source>
        <dbReference type="ARBA" id="ARBA00022989"/>
    </source>
</evidence>
<comment type="function">
    <text evidence="1 16">Component of the ubiquinol-cytochrome c reductase complex (complex III or cytochrome b-c1 complex), which is a respiratory chain that generates an electrochemical potential coupled to ATP synthesis.</text>
</comment>